<protein>
    <recommendedName>
        <fullName evidence="1">Spore germination GerAC-like C-terminal domain-containing protein</fullName>
    </recommendedName>
</protein>
<dbReference type="AlphaFoldDB" id="A0A3M8DAF1"/>
<proteinExistence type="predicted"/>
<dbReference type="PANTHER" id="PTHR35789:SF1">
    <property type="entry name" value="SPORE GERMINATION PROTEIN B3"/>
    <property type="match status" value="1"/>
</dbReference>
<dbReference type="InterPro" id="IPR038501">
    <property type="entry name" value="Spore_GerAC_C_sf"/>
</dbReference>
<dbReference type="Pfam" id="PF05504">
    <property type="entry name" value="Spore_GerAC"/>
    <property type="match status" value="1"/>
</dbReference>
<gene>
    <name evidence="2" type="ORF">EDM56_19625</name>
</gene>
<feature type="domain" description="Spore germination GerAC-like C-terminal" evidence="1">
    <location>
        <begin position="3"/>
        <end position="54"/>
    </location>
</feature>
<keyword evidence="3" id="KW-1185">Reference proteome</keyword>
<dbReference type="GO" id="GO:0009847">
    <property type="term" value="P:spore germination"/>
    <property type="evidence" value="ECO:0007669"/>
    <property type="project" value="InterPro"/>
</dbReference>
<accession>A0A3M8DAF1</accession>
<comment type="caution">
    <text evidence="2">The sequence shown here is derived from an EMBL/GenBank/DDBJ whole genome shotgun (WGS) entry which is preliminary data.</text>
</comment>
<dbReference type="InterPro" id="IPR008844">
    <property type="entry name" value="Spore_GerAC-like"/>
</dbReference>
<dbReference type="RefSeq" id="WP_122919605.1">
    <property type="nucleotide sequence ID" value="NZ_RHHQ01000015.1"/>
</dbReference>
<dbReference type="GO" id="GO:0016020">
    <property type="term" value="C:membrane"/>
    <property type="evidence" value="ECO:0007669"/>
    <property type="project" value="InterPro"/>
</dbReference>
<evidence type="ECO:0000313" key="2">
    <source>
        <dbReference type="EMBL" id="RNB85120.1"/>
    </source>
</evidence>
<evidence type="ECO:0000313" key="3">
    <source>
        <dbReference type="Proteomes" id="UP000271031"/>
    </source>
</evidence>
<dbReference type="Gene3D" id="3.30.300.210">
    <property type="entry name" value="Nutrient germinant receptor protein C, domain 3"/>
    <property type="match status" value="1"/>
</dbReference>
<dbReference type="InterPro" id="IPR046953">
    <property type="entry name" value="Spore_GerAC-like_C"/>
</dbReference>
<dbReference type="OrthoDB" id="2569624at2"/>
<sequence length="60" mass="6995">MVLQKQLKVDVLGYEGKFRIADYASWKKLKNNWDNVFSKSEIIVDVKVFIRDYGSAGRKV</sequence>
<dbReference type="PANTHER" id="PTHR35789">
    <property type="entry name" value="SPORE GERMINATION PROTEIN B3"/>
    <property type="match status" value="1"/>
</dbReference>
<evidence type="ECO:0000259" key="1">
    <source>
        <dbReference type="Pfam" id="PF05504"/>
    </source>
</evidence>
<dbReference type="Proteomes" id="UP000271031">
    <property type="component" value="Unassembled WGS sequence"/>
</dbReference>
<dbReference type="EMBL" id="RHHQ01000015">
    <property type="protein sequence ID" value="RNB85120.1"/>
    <property type="molecule type" value="Genomic_DNA"/>
</dbReference>
<name>A0A3M8DAF1_9BACL</name>
<reference evidence="2 3" key="1">
    <citation type="submission" date="2018-10" db="EMBL/GenBank/DDBJ databases">
        <title>Phylogenomics of Brevibacillus.</title>
        <authorList>
            <person name="Dunlap C."/>
        </authorList>
    </citation>
    <scope>NUCLEOTIDE SEQUENCE [LARGE SCALE GENOMIC DNA]</scope>
    <source>
        <strain evidence="2 3">JCM 15716</strain>
    </source>
</reference>
<organism evidence="2 3">
    <name type="scientific">Brevibacillus fluminis</name>
    <dbReference type="NCBI Taxonomy" id="511487"/>
    <lineage>
        <taxon>Bacteria</taxon>
        <taxon>Bacillati</taxon>
        <taxon>Bacillota</taxon>
        <taxon>Bacilli</taxon>
        <taxon>Bacillales</taxon>
        <taxon>Paenibacillaceae</taxon>
        <taxon>Brevibacillus</taxon>
    </lineage>
</organism>